<feature type="domain" description="Carrier" evidence="6">
    <location>
        <begin position="3219"/>
        <end position="3295"/>
    </location>
</feature>
<accession>A0A6A6TBM4</accession>
<dbReference type="GO" id="GO:0031177">
    <property type="term" value="F:phosphopantetheine binding"/>
    <property type="evidence" value="ECO:0007669"/>
    <property type="project" value="InterPro"/>
</dbReference>
<keyword evidence="3" id="KW-0436">Ligase</keyword>
<dbReference type="GO" id="GO:0043041">
    <property type="term" value="P:amino acid activation for nonribosomal peptide biosynthetic process"/>
    <property type="evidence" value="ECO:0007669"/>
    <property type="project" value="TreeGrafter"/>
</dbReference>
<dbReference type="Proteomes" id="UP000799324">
    <property type="component" value="Unassembled WGS sequence"/>
</dbReference>
<dbReference type="PANTHER" id="PTHR45527:SF3">
    <property type="entry name" value="SIDEROPHORE SYNTHETASE (EUROFUNG)"/>
    <property type="match status" value="1"/>
</dbReference>
<evidence type="ECO:0000256" key="3">
    <source>
        <dbReference type="ARBA" id="ARBA00022598"/>
    </source>
</evidence>
<feature type="compositionally biased region" description="Polar residues" evidence="5">
    <location>
        <begin position="8"/>
        <end position="26"/>
    </location>
</feature>
<dbReference type="PROSITE" id="PS50075">
    <property type="entry name" value="CARRIER"/>
    <property type="match status" value="4"/>
</dbReference>
<dbReference type="PROSITE" id="PS00012">
    <property type="entry name" value="PHOSPHOPANTETHEINE"/>
    <property type="match status" value="4"/>
</dbReference>
<dbReference type="Gene3D" id="1.10.1200.10">
    <property type="entry name" value="ACP-like"/>
    <property type="match status" value="4"/>
</dbReference>
<reference evidence="7" key="1">
    <citation type="journal article" date="2020" name="Stud. Mycol.">
        <title>101 Dothideomycetes genomes: a test case for predicting lifestyles and emergence of pathogens.</title>
        <authorList>
            <person name="Haridas S."/>
            <person name="Albert R."/>
            <person name="Binder M."/>
            <person name="Bloem J."/>
            <person name="Labutti K."/>
            <person name="Salamov A."/>
            <person name="Andreopoulos B."/>
            <person name="Baker S."/>
            <person name="Barry K."/>
            <person name="Bills G."/>
            <person name="Bluhm B."/>
            <person name="Cannon C."/>
            <person name="Castanera R."/>
            <person name="Culley D."/>
            <person name="Daum C."/>
            <person name="Ezra D."/>
            <person name="Gonzalez J."/>
            <person name="Henrissat B."/>
            <person name="Kuo A."/>
            <person name="Liang C."/>
            <person name="Lipzen A."/>
            <person name="Lutzoni F."/>
            <person name="Magnuson J."/>
            <person name="Mondo S."/>
            <person name="Nolan M."/>
            <person name="Ohm R."/>
            <person name="Pangilinan J."/>
            <person name="Park H.-J."/>
            <person name="Ramirez L."/>
            <person name="Alfaro M."/>
            <person name="Sun H."/>
            <person name="Tritt A."/>
            <person name="Yoshinaga Y."/>
            <person name="Zwiers L.-H."/>
            <person name="Turgeon B."/>
            <person name="Goodwin S."/>
            <person name="Spatafora J."/>
            <person name="Crous P."/>
            <person name="Grigoriev I."/>
        </authorList>
    </citation>
    <scope>NUCLEOTIDE SEQUENCE</scope>
    <source>
        <strain evidence="7">CBS 122681</strain>
    </source>
</reference>
<dbReference type="NCBIfam" id="NF003417">
    <property type="entry name" value="PRK04813.1"/>
    <property type="match status" value="4"/>
</dbReference>
<dbReference type="CDD" id="cd05918">
    <property type="entry name" value="A_NRPS_SidN3_like"/>
    <property type="match status" value="4"/>
</dbReference>
<organism evidence="7 8">
    <name type="scientific">Lophiostoma macrostomum CBS 122681</name>
    <dbReference type="NCBI Taxonomy" id="1314788"/>
    <lineage>
        <taxon>Eukaryota</taxon>
        <taxon>Fungi</taxon>
        <taxon>Dikarya</taxon>
        <taxon>Ascomycota</taxon>
        <taxon>Pezizomycotina</taxon>
        <taxon>Dothideomycetes</taxon>
        <taxon>Pleosporomycetidae</taxon>
        <taxon>Pleosporales</taxon>
        <taxon>Lophiostomataceae</taxon>
        <taxon>Lophiostoma</taxon>
    </lineage>
</organism>
<dbReference type="GO" id="GO:0005737">
    <property type="term" value="C:cytoplasm"/>
    <property type="evidence" value="ECO:0007669"/>
    <property type="project" value="TreeGrafter"/>
</dbReference>
<dbReference type="InterPro" id="IPR006162">
    <property type="entry name" value="Ppantetheine_attach_site"/>
</dbReference>
<evidence type="ECO:0000256" key="2">
    <source>
        <dbReference type="ARBA" id="ARBA00022553"/>
    </source>
</evidence>
<dbReference type="PANTHER" id="PTHR45527">
    <property type="entry name" value="NONRIBOSOMAL PEPTIDE SYNTHETASE"/>
    <property type="match status" value="1"/>
</dbReference>
<dbReference type="GO" id="GO:0044550">
    <property type="term" value="P:secondary metabolite biosynthetic process"/>
    <property type="evidence" value="ECO:0007669"/>
    <property type="project" value="TreeGrafter"/>
</dbReference>
<evidence type="ECO:0000259" key="6">
    <source>
        <dbReference type="PROSITE" id="PS50075"/>
    </source>
</evidence>
<dbReference type="InterPro" id="IPR010071">
    <property type="entry name" value="AA_adenyl_dom"/>
</dbReference>
<dbReference type="InterPro" id="IPR045851">
    <property type="entry name" value="AMP-bd_C_sf"/>
</dbReference>
<dbReference type="EMBL" id="MU004338">
    <property type="protein sequence ID" value="KAF2656283.1"/>
    <property type="molecule type" value="Genomic_DNA"/>
</dbReference>
<dbReference type="PROSITE" id="PS00455">
    <property type="entry name" value="AMP_BINDING"/>
    <property type="match status" value="4"/>
</dbReference>
<feature type="domain" description="Carrier" evidence="6">
    <location>
        <begin position="2123"/>
        <end position="2199"/>
    </location>
</feature>
<dbReference type="InterPro" id="IPR001242">
    <property type="entry name" value="Condensation_dom"/>
</dbReference>
<dbReference type="InterPro" id="IPR036736">
    <property type="entry name" value="ACP-like_sf"/>
</dbReference>
<dbReference type="Pfam" id="PF00550">
    <property type="entry name" value="PP-binding"/>
    <property type="match status" value="4"/>
</dbReference>
<evidence type="ECO:0000256" key="1">
    <source>
        <dbReference type="ARBA" id="ARBA00022450"/>
    </source>
</evidence>
<gene>
    <name evidence="7" type="ORF">K491DRAFT_757653</name>
</gene>
<evidence type="ECO:0000256" key="5">
    <source>
        <dbReference type="SAM" id="MobiDB-lite"/>
    </source>
</evidence>
<dbReference type="InterPro" id="IPR042099">
    <property type="entry name" value="ANL_N_sf"/>
</dbReference>
<dbReference type="FunFam" id="1.10.1200.10:FF:000005">
    <property type="entry name" value="Nonribosomal peptide synthetase 1"/>
    <property type="match status" value="4"/>
</dbReference>
<dbReference type="SUPFAM" id="SSF56801">
    <property type="entry name" value="Acetyl-CoA synthetase-like"/>
    <property type="match status" value="4"/>
</dbReference>
<keyword evidence="8" id="KW-1185">Reference proteome</keyword>
<sequence length="4871" mass="535710">MRLDDSDSAPQSTHVAMKKQPTTGVSSGLEKEERPKETEMHHFLDKFSLLDDIRNINIADIRQKIASSCGIQASLIEDAFPCTPLQESLLASSAHLPGYNVAQYKLRLPPNVDDFALHATWSHVYATTPILRTRIVDLAGHGLVQVIINEPFEWTTADDLDGYLYRDSQRTTGTGTHLTRFALVLDSKRKQLFFVWTIHHALYDFSSLPLLLKKVNDVHMGKQPAASAPFQNFIQHIRDMDVSYAERIWKQHLDGNEALTYPPLPNINYRPQADQSLSCVFKELPWSRKAGTQTMPMVWAAWAVLMGQHAAEDEAVFGVTTLGRQANLAGIEIMTGPTMAIIPLKVELDKKSTVTELVGRLQQSVAALADVEHYGLQRIRKVSSDAGRACEFQTLVDVDLLEEYLDPQEGPFEPSSLENVSASDIAQNGPLSSSVALKAQFKLLASGLNCIFTFDSRILGRDEAASLQCQLEHVLRKLSDPRNADLQLSDSDWTAPSDLERIWTWNKTVPERANDCVHDLISQTARSQPNAPAICAWDGECTYGELDRMSTDLGHYLVNQGVERGTIVPLCFEKSMWTSVSILGVMKAGGACVTMEATQPEVYLQRIVRLVSGQILLSSAANVAMAERLAGDQTNVIVPEVFFSQRTSTLNTCLPTVVSSDMIYLNFTSGTTGAPKGVMTTHSNFSSALLHQRGPLDMQPKDRVFGYASYAFDASWSITLLTLSTGACLCVPSEEERRGDIAASVRRYGVTYLNLTPSIARLIEPSEVPLVRHINLGGEEVLAEDITRWGNLQGVVNAYGPSECTPKGLLYNYISESIKQANVIGRGTGLNTWVTQPENPDKLAVIGALGELWLEGPLVGAGYFGDHEKTAATFVENPAWLLNGGPGHSGRPGRLYKTGDLVRYNPNGSLSYIKRKDAQVKVRGQRVELSEIEYHVRNALAFETGEVSVIAALILPKGGENRILTAFVSTSVAQDTASKLALGARVSQATGILEERVPSCMIPGAFVFLERMPISATGKTDRRQLHAIGSSMTLEELTSLGNTGEQGGRRAPTTANELRLQSAWASTLQVSAETLGLDENFLRIGGDSLLAMRLVGAARREGLSIKYSDIFQKPTLAGLATLATEIPTISSDSLEHITPFSLLRPETSFAHIRSHAAAACSVPRDLVQDAFPCTPLQEGLMALSTRREGVYVRRFVQPLKDSIDIDRFRDAWSQTAVAAPILRTRIIDVADQGLVQVVLDEEVTWETKECDLDEYLEREQDFRVSLATPLTIHHSLYDGWSMYLIMRRAQQLYRGQSRSPIMPFQNFVKRVAIDAVQASAEQTWREYLTGLDAPPFPSTSSTTSQPQSTGMLTHAVSGVQWPRTGIAASTVVRAALSVAIMQYTGLDEALFGSVSMGRQIDMFGIDEVVGPTIATVPVRVTSKQEEIVAEFLQRIQKQAIQLMAVEQFGLQRIRLLGADAEQACQFQTLLVVQPKSPKNVEDALFESSSKDTAAEEPVNEAATFNTYALMMECTLADDGLVCHMWYDFEIISSDKARRFCYTFEQAILQLCMPGNEAKRLTNLDLLSAQDLKSIWEWNSTIPESDSSCMHELISHTVCRQPEAAAVCAWDGDLTYEELDCLSTKLAHKLVDRGIGVQGKNIVPLCFEKSMWTPVAMLGVMKAGGASITLDCNFPEQRLQSIVSQVSPPLILSSARQVELAGRLASIPAMIVDASLKNPPTSSPKLDALPTVTPSDAIYIVFTSGSTGTPKGAVMTHRGFSSAIRHQGLPMGYSVTSGAYNFVSHSFDVFWHDVLRTFAAGGCLCVPSEDDRMNDLAGSFERLQANSIAIPPSTARLIDPKHVPGLKHLIVGGEPVTAADVSRWKGRVNNIISVYGPAECVPPITIAACDPNSTLAPSLGRGAGVNVWLVDPRDHNKLTAVGAIGEALIEGPLVGEGYINNKEVSSKVFIDAPSWLVRTDSGPKNLQHHLYKTGDLLKYNEDGTLSFVARKDAQVKLNGQRFELADVEQNLYHVIGAHSDVQLASEITLPAEQEKKLLVTFVTTASFSRAIDDAGVIKDHRTGWLAALEKRLPKYMIPSAFIPLLEIPKTATGKIDRRRLRALGASMTLEDLKSYSSAGRERQPPTTAVECLLQQLWASVLTIEPSQIGANDSFLQIGGDSISAMRLVTAAKQQGLALTVADIFTKPILTDLASSAKRVIQGDSTRKIEPFSLLTIDEDIVGLSKRAAILCDVSASQVLDVFPCTPLQEALIAHTAKRAGDYTARFNLQLRSSTDLPRFKRAWESVHDSHPILRTRIVELPGHGLVQVVIEESMRWSYFQTLDELEMAREGTSIGFGTSLVQNDIVEDEQSGRKYFVWTLHHALYDGWSIPLLMEDLTKAYQGQVLAPSPPFQGFVSYLQERDEPTTDAFWETMFQGLEAPSWPTVASTTHQLRADTHFMHTITGITWPRASNITVSTILRATLAILMREYSAASEVLFGATVIGRQAPVESIDRMTGPTITSVPIRLKLPVEQSIKELLRAIQKQGIDMMPFEQIGLKRLRQISDDAAQACQFQTLLVVQPEPSSTDDPSRQLFEHSMHAKEAANEDTVNAAFNTYALQVVCDLMDDGVKADFIADSTAIDQTQLRRMAFQFEHILRQLCSLGQGTSRLADIETVSTRDRAEIGGWNSKPWTPVKQSVLELLESTSRRKPSAIAICAWDGSFTYAELDTLSTKLAYNLMTFGVKPGVVVPILFEKSKWMSIAMTAVVKAGGAGVTLDSTLPEDRLRSIVEQVNPKLVISSPSCEQVAGLLTTERVVLLDDRCLRQLANPPENYLLPAVTPNDPMYIAFTSGSSGRPKGVIISHGQFSSAIKYQQQGLCITEATRWYEFVSYAWDGIWMHLLFTLAVGACLCVPSETDRRDRVEESMRALQANYVHLTPTVARLLNRTKVPDLKCVGLVGEAMLTSDKGQWTRLGIKVLNLYGPTECTPLSSFAEMGNESEGPLVIGKGSGANLWIVRPEDTSHDLAPIGAVGELVIDGPIVSSGYFSDAVNTAKVFVPSPSWLKQYARHARENVVYKTGDLARYTSDGDIVLVGRKDSQVKIRGQRVELNDIESHMRLSLTRNAQSATSQEAEISGFADVLIPAETKIPTLVAFLHVHSKEDLSRDELRSVAGRVVPGLVQQLTSSLPAYMVPKFYIPVAQIATTATGKIDRSSLRKMGERYTLDQLSALDPERGPKRQPVNETEVLIQQLWSQVLNTNAESIGSDDSFFQVGGDSVSAMTLAGAAREHGLSLTVPNIFQNPKLEDLAAAAADLVAKDCEMLPFSLLSCGMEEQSVRVQAGRLCKMEPEHIEDVFPCTPMQEGLLAITARRPGAFTACHTFELQTSVDSDRFCRAWTEVLQATPILRTRIVDLPGQGFVQVVAKIAEQWTESDSLDHLRATNPSMTMQLGLPLSLQSFVVEKQTKRRFFVWTVHHALYDGWSRSLVINRLEKAYRSETLGPSPPFQMFAKHLVNVNTSRCESFWQELFSGIEAPSFPSLPTPAYEPQADKSITSVIPNIDWPQEDITPSTIVRAAWSVLSAEYTGVDEALFGVTVMGRQAVQGIEHTVGPTIATIPVRISLNKQDSLENLLRGVQQQAVESMEFEQIGLQNLRRVSSDTERACQFQTLLLIQPKSLADDTNKTRELFQHSSRNGLTLSLVADTSIISEVQLQRIQRQFEHIIRLLCKTRPDVKLGDLSITGPHDRQEIWRWNASVPETAAVCVHDLIEKAIETNDATKLAINAWNGRLTYIELDRMSTRLARRLCSLGVSRGTIVPLCFEKSVWTPVAQVAVMKAGGASVVLDTTTPEQRLQAIIRQVQPLVIVSSTANEQLASRLADATVVTVDMDQLSQLPDSGSALPVVQPSDLLYVVFTSGSTGLPKGALVTHQNFGSAIQHQQHHLRIDSTSMVYDFVSYAFDVAWSNVIQTLTAGACLCIPSEADRRGDIAHSIQDLRANYAHLTPTVSRVIDPAVVPGLQTISLIGEPVSEADVKRWANRRVMLNTYGPAECTPVSTFRELQLADVGEPRIGKGIGANTWIVRADGSPDLCAIGAVGELVIEGPIVGFGYLSDPAKTAASFIENPSWLLQGEDGHKGRTGRVYRTGDLACYDWDGSLRYIGRRDTQVKIRGQRVELGDIENHVQKHLSVYGDVEVLVEVLCPSGSRNPILVAFVCPSGAATISEKDLIATVRRMTTGVEPRLREDLPLYMIPNAYVPMHVMPATVTGKRNRTELRRYGQVMTLEQLTALGARQQKQKPSTQLERQMQEIWASILDVAPDSIVSDDSFFQLGGDSIIATRLVREASNRDLPFTIQDVFMHPQLSDLATLVEKSVSDGAIIGRNADAALNPGGTQAVAHSNEAKTVRPRQTTAFQTMCIEGALQEDKQWWNYCLLDFPRHTPTSQILSACKALWDQFDILRTVFSRDQDRYWQTVPPEQQLSYSIEEDDGDINHFTRKVCLEDFKKPATLGACFTRFFIIVNSAGDRKLALRLSHAQYDGMSLQHLLRYLSCAFQGEVLPDPPRFTDFIDRNMMNTASSNDFWQSLLQDVPMTSVSAPLGPLAVKALPMASCTREVGFSATHNDMTPATIFTAACACVIAQVTATSDVVFGRLVTGRTVLEQALQDVVGPCVNFVPVRVAFDQGDVSFTLAQQVVQEQYARGLPYQTTGLGNANVDPRMTRFGFTVHYLAVDDRPTVGLNGSQSRLEFCQLPTGSDTGEVEIMARPSGESLHITVTGGARRADLLRDVLDRLCHQRFDFGRLNACTRLSDFAFSPEESLLYHLHNSEVGSLSSGCTANTKTVRMFFSAGCVTVRRLPPVIPARPGGLSLITPGRTKNKRLFCDSISTFMPANPWMS</sequence>
<feature type="region of interest" description="Disordered" evidence="5">
    <location>
        <begin position="1"/>
        <end position="37"/>
    </location>
</feature>
<dbReference type="Gene3D" id="3.40.50.12780">
    <property type="entry name" value="N-terminal domain of ligase-like"/>
    <property type="match status" value="4"/>
</dbReference>
<comment type="similarity">
    <text evidence="4">Belongs to the NRP synthetase family.</text>
</comment>
<feature type="domain" description="Carrier" evidence="6">
    <location>
        <begin position="4274"/>
        <end position="4350"/>
    </location>
</feature>
<name>A0A6A6TBM4_9PLEO</name>
<proteinExistence type="inferred from homology"/>
<dbReference type="InterPro" id="IPR020806">
    <property type="entry name" value="PKS_PP-bd"/>
</dbReference>
<evidence type="ECO:0000256" key="4">
    <source>
        <dbReference type="ARBA" id="ARBA00029454"/>
    </source>
</evidence>
<dbReference type="Pfam" id="PF00501">
    <property type="entry name" value="AMP-binding"/>
    <property type="match status" value="4"/>
</dbReference>
<dbReference type="Gene3D" id="3.30.559.30">
    <property type="entry name" value="Nonribosomal peptide synthetase, condensation domain"/>
    <property type="match status" value="5"/>
</dbReference>
<feature type="domain" description="Carrier" evidence="6">
    <location>
        <begin position="1051"/>
        <end position="1127"/>
    </location>
</feature>
<keyword evidence="1" id="KW-0596">Phosphopantetheine</keyword>
<evidence type="ECO:0000313" key="8">
    <source>
        <dbReference type="Proteomes" id="UP000799324"/>
    </source>
</evidence>
<dbReference type="InterPro" id="IPR009081">
    <property type="entry name" value="PP-bd_ACP"/>
</dbReference>
<dbReference type="GO" id="GO:0016874">
    <property type="term" value="F:ligase activity"/>
    <property type="evidence" value="ECO:0007669"/>
    <property type="project" value="UniProtKB-KW"/>
</dbReference>
<dbReference type="CDD" id="cd19545">
    <property type="entry name" value="FUM14_C_NRPS-like"/>
    <property type="match status" value="4"/>
</dbReference>
<dbReference type="Gene3D" id="3.30.300.30">
    <property type="match status" value="4"/>
</dbReference>
<dbReference type="InterPro" id="IPR023213">
    <property type="entry name" value="CAT-like_dom_sf"/>
</dbReference>
<dbReference type="OrthoDB" id="416786at2759"/>
<protein>
    <submittedName>
        <fullName evidence="7">Acetyl-CoA synthetase-like protein</fullName>
    </submittedName>
</protein>
<dbReference type="FunFam" id="3.30.300.30:FF:000015">
    <property type="entry name" value="Nonribosomal peptide synthase SidD"/>
    <property type="match status" value="4"/>
</dbReference>
<dbReference type="Pfam" id="PF00668">
    <property type="entry name" value="Condensation"/>
    <property type="match status" value="5"/>
</dbReference>
<evidence type="ECO:0000313" key="7">
    <source>
        <dbReference type="EMBL" id="KAF2656283.1"/>
    </source>
</evidence>
<dbReference type="SMART" id="SM00823">
    <property type="entry name" value="PKS_PP"/>
    <property type="match status" value="4"/>
</dbReference>
<dbReference type="InterPro" id="IPR000873">
    <property type="entry name" value="AMP-dep_synth/lig_dom"/>
</dbReference>
<dbReference type="NCBIfam" id="TIGR01733">
    <property type="entry name" value="AA-adenyl-dom"/>
    <property type="match status" value="1"/>
</dbReference>
<dbReference type="Gene3D" id="3.30.559.10">
    <property type="entry name" value="Chloramphenicol acetyltransferase-like domain"/>
    <property type="match status" value="5"/>
</dbReference>
<dbReference type="SUPFAM" id="SSF47336">
    <property type="entry name" value="ACP-like"/>
    <property type="match status" value="4"/>
</dbReference>
<dbReference type="FunFam" id="3.30.559.30:FF:000003">
    <property type="entry name" value="Nonribosomal peptide synthase SidD"/>
    <property type="match status" value="2"/>
</dbReference>
<keyword evidence="2" id="KW-0597">Phosphoprotein</keyword>
<dbReference type="InterPro" id="IPR020845">
    <property type="entry name" value="AMP-binding_CS"/>
</dbReference>
<dbReference type="SUPFAM" id="SSF52777">
    <property type="entry name" value="CoA-dependent acyltransferases"/>
    <property type="match status" value="10"/>
</dbReference>